<name>D6U1T6_KTERA</name>
<dbReference type="InParanoid" id="D6U1T6"/>
<dbReference type="RefSeq" id="WP_007917819.1">
    <property type="nucleotide sequence ID" value="NZ_ADVG01000004.1"/>
</dbReference>
<sequence>MTHQFHLEGSQRPLHLKKQGAALFNQQMWCWGQDIRRAEGNLLLEYGFTRRRPPEEVVGSSSYVLQTQEQHTVTLWGFGLFYTHSPSEGIFLKRYSFTPRLALNVEWPLDAWALDQLPALSLPSSPRKCQAVNSLLTSLLSWISAYETWVLQTQGLAYRYQCLAAWGEVACPAEAIVSQWQHLADAYTARSRAEKSR</sequence>
<accession>D6U1T6</accession>
<evidence type="ECO:0000313" key="1">
    <source>
        <dbReference type="EMBL" id="EFH80820.1"/>
    </source>
</evidence>
<keyword evidence="2" id="KW-1185">Reference proteome</keyword>
<protein>
    <submittedName>
        <fullName evidence="1">Uncharacterized protein</fullName>
    </submittedName>
</protein>
<organism evidence="1 2">
    <name type="scientific">Ktedonobacter racemifer DSM 44963</name>
    <dbReference type="NCBI Taxonomy" id="485913"/>
    <lineage>
        <taxon>Bacteria</taxon>
        <taxon>Bacillati</taxon>
        <taxon>Chloroflexota</taxon>
        <taxon>Ktedonobacteria</taxon>
        <taxon>Ktedonobacterales</taxon>
        <taxon>Ktedonobacteraceae</taxon>
        <taxon>Ktedonobacter</taxon>
    </lineage>
</organism>
<gene>
    <name evidence="1" type="ORF">Krac_1448</name>
</gene>
<dbReference type="Proteomes" id="UP000004508">
    <property type="component" value="Unassembled WGS sequence"/>
</dbReference>
<dbReference type="AlphaFoldDB" id="D6U1T6"/>
<proteinExistence type="predicted"/>
<dbReference type="eggNOG" id="ENOG5032TNB">
    <property type="taxonomic scope" value="Bacteria"/>
</dbReference>
<dbReference type="EMBL" id="ADVG01000004">
    <property type="protein sequence ID" value="EFH80820.1"/>
    <property type="molecule type" value="Genomic_DNA"/>
</dbReference>
<evidence type="ECO:0000313" key="2">
    <source>
        <dbReference type="Proteomes" id="UP000004508"/>
    </source>
</evidence>
<dbReference type="STRING" id="485913.Krac_1448"/>
<reference evidence="1 2" key="1">
    <citation type="journal article" date="2011" name="Stand. Genomic Sci.">
        <title>Non-contiguous finished genome sequence and contextual data of the filamentous soil bacterium Ktedonobacter racemifer type strain (SOSP1-21).</title>
        <authorList>
            <person name="Chang Y.J."/>
            <person name="Land M."/>
            <person name="Hauser L."/>
            <person name="Chertkov O."/>
            <person name="Del Rio T.G."/>
            <person name="Nolan M."/>
            <person name="Copeland A."/>
            <person name="Tice H."/>
            <person name="Cheng J.F."/>
            <person name="Lucas S."/>
            <person name="Han C."/>
            <person name="Goodwin L."/>
            <person name="Pitluck S."/>
            <person name="Ivanova N."/>
            <person name="Ovchinikova G."/>
            <person name="Pati A."/>
            <person name="Chen A."/>
            <person name="Palaniappan K."/>
            <person name="Mavromatis K."/>
            <person name="Liolios K."/>
            <person name="Brettin T."/>
            <person name="Fiebig A."/>
            <person name="Rohde M."/>
            <person name="Abt B."/>
            <person name="Goker M."/>
            <person name="Detter J.C."/>
            <person name="Woyke T."/>
            <person name="Bristow J."/>
            <person name="Eisen J.A."/>
            <person name="Markowitz V."/>
            <person name="Hugenholtz P."/>
            <person name="Kyrpides N.C."/>
            <person name="Klenk H.P."/>
            <person name="Lapidus A."/>
        </authorList>
    </citation>
    <scope>NUCLEOTIDE SEQUENCE [LARGE SCALE GENOMIC DNA]</scope>
    <source>
        <strain evidence="2">DSM 44963</strain>
    </source>
</reference>
<comment type="caution">
    <text evidence="1">The sequence shown here is derived from an EMBL/GenBank/DDBJ whole genome shotgun (WGS) entry which is preliminary data.</text>
</comment>
<dbReference type="OrthoDB" id="121648at2"/>